<dbReference type="PROSITE" id="PS51186">
    <property type="entry name" value="GNAT"/>
    <property type="match status" value="1"/>
</dbReference>
<organism evidence="4 5">
    <name type="scientific">Rhodovulum adriaticum</name>
    <name type="common">Rhodopseudomonas adriatica</name>
    <dbReference type="NCBI Taxonomy" id="35804"/>
    <lineage>
        <taxon>Bacteria</taxon>
        <taxon>Pseudomonadati</taxon>
        <taxon>Pseudomonadota</taxon>
        <taxon>Alphaproteobacteria</taxon>
        <taxon>Rhodobacterales</taxon>
        <taxon>Paracoccaceae</taxon>
        <taxon>Rhodovulum</taxon>
    </lineage>
</organism>
<dbReference type="InterPro" id="IPR000182">
    <property type="entry name" value="GNAT_dom"/>
</dbReference>
<evidence type="ECO:0000256" key="2">
    <source>
        <dbReference type="ARBA" id="ARBA00023315"/>
    </source>
</evidence>
<gene>
    <name evidence="4" type="ORF">EV656_102343</name>
</gene>
<dbReference type="EMBL" id="SLXL01000002">
    <property type="protein sequence ID" value="TCP26378.1"/>
    <property type="molecule type" value="Genomic_DNA"/>
</dbReference>
<accession>A0A4R2NXH6</accession>
<reference evidence="4 5" key="1">
    <citation type="submission" date="2019-03" db="EMBL/GenBank/DDBJ databases">
        <title>Genomic Encyclopedia of Type Strains, Phase IV (KMG-IV): sequencing the most valuable type-strain genomes for metagenomic binning, comparative biology and taxonomic classification.</title>
        <authorList>
            <person name="Goeker M."/>
        </authorList>
    </citation>
    <scope>NUCLEOTIDE SEQUENCE [LARGE SCALE GENOMIC DNA]</scope>
    <source>
        <strain evidence="4 5">DSM 2781</strain>
    </source>
</reference>
<dbReference type="Proteomes" id="UP000295733">
    <property type="component" value="Unassembled WGS sequence"/>
</dbReference>
<comment type="caution">
    <text evidence="4">The sequence shown here is derived from an EMBL/GenBank/DDBJ whole genome shotgun (WGS) entry which is preliminary data.</text>
</comment>
<dbReference type="InterPro" id="IPR016181">
    <property type="entry name" value="Acyl_CoA_acyltransferase"/>
</dbReference>
<dbReference type="RefSeq" id="WP_132600322.1">
    <property type="nucleotide sequence ID" value="NZ_NRRP01000008.1"/>
</dbReference>
<keyword evidence="2" id="KW-0012">Acyltransferase</keyword>
<evidence type="ECO:0000313" key="5">
    <source>
        <dbReference type="Proteomes" id="UP000295733"/>
    </source>
</evidence>
<evidence type="ECO:0000256" key="1">
    <source>
        <dbReference type="ARBA" id="ARBA00022679"/>
    </source>
</evidence>
<evidence type="ECO:0000313" key="4">
    <source>
        <dbReference type="EMBL" id="TCP26378.1"/>
    </source>
</evidence>
<dbReference type="Pfam" id="PF13420">
    <property type="entry name" value="Acetyltransf_4"/>
    <property type="match status" value="1"/>
</dbReference>
<proteinExistence type="predicted"/>
<dbReference type="OrthoDB" id="5459937at2"/>
<dbReference type="PANTHER" id="PTHR43072:SF23">
    <property type="entry name" value="UPF0039 PROTEIN C11D3.02C"/>
    <property type="match status" value="1"/>
</dbReference>
<dbReference type="CDD" id="cd04301">
    <property type="entry name" value="NAT_SF"/>
    <property type="match status" value="1"/>
</dbReference>
<evidence type="ECO:0000259" key="3">
    <source>
        <dbReference type="PROSITE" id="PS51186"/>
    </source>
</evidence>
<name>A0A4R2NXH6_RHOAD</name>
<dbReference type="GO" id="GO:0016747">
    <property type="term" value="F:acyltransferase activity, transferring groups other than amino-acyl groups"/>
    <property type="evidence" value="ECO:0007669"/>
    <property type="project" value="InterPro"/>
</dbReference>
<protein>
    <submittedName>
        <fullName evidence="4">Phosphinothricin acetyltransferase</fullName>
    </submittedName>
</protein>
<dbReference type="AlphaFoldDB" id="A0A4R2NXH6"/>
<dbReference type="Gene3D" id="3.40.630.30">
    <property type="match status" value="1"/>
</dbReference>
<feature type="domain" description="N-acetyltransferase" evidence="3">
    <location>
        <begin position="1"/>
        <end position="163"/>
    </location>
</feature>
<keyword evidence="5" id="KW-1185">Reference proteome</keyword>
<keyword evidence="1 4" id="KW-0808">Transferase</keyword>
<sequence>MSVRPARAADAPQIAAIWGHYIRETLVTFNAAEKTAAEVAALIAERQAAGHGFFVAEDAGRVMGFATYGQFRGGVGYARTMEHTILLDPLARGGGHGRALMAAVEDHARAGGAHSIFAGVSAANADGVAFHAAMGYAEVARLREVGHKQGLWLDLVLMQKFLHA</sequence>
<dbReference type="PANTHER" id="PTHR43072">
    <property type="entry name" value="N-ACETYLTRANSFERASE"/>
    <property type="match status" value="1"/>
</dbReference>
<dbReference type="SUPFAM" id="SSF55729">
    <property type="entry name" value="Acyl-CoA N-acyltransferases (Nat)"/>
    <property type="match status" value="1"/>
</dbReference>